<name>A0A7C8PGR0_ORBOL</name>
<organism evidence="1 2">
    <name type="scientific">Orbilia oligospora</name>
    <name type="common">Nematode-trapping fungus</name>
    <name type="synonym">Arthrobotrys oligospora</name>
    <dbReference type="NCBI Taxonomy" id="2813651"/>
    <lineage>
        <taxon>Eukaryota</taxon>
        <taxon>Fungi</taxon>
        <taxon>Dikarya</taxon>
        <taxon>Ascomycota</taxon>
        <taxon>Pezizomycotina</taxon>
        <taxon>Orbiliomycetes</taxon>
        <taxon>Orbiliales</taxon>
        <taxon>Orbiliaceae</taxon>
        <taxon>Orbilia</taxon>
    </lineage>
</organism>
<dbReference type="Proteomes" id="UP000297595">
    <property type="component" value="Unassembled WGS sequence"/>
</dbReference>
<evidence type="ECO:0000313" key="1">
    <source>
        <dbReference type="EMBL" id="TGJ66042.1"/>
    </source>
</evidence>
<dbReference type="InterPro" id="IPR021476">
    <property type="entry name" value="Egh16-like"/>
</dbReference>
<sequence>MRRKVMGIFVDILKLLPMQCRGVYGVNKNICTLRCENEAKNGPFGSCWPVKIEPPPGLNPPWYQKPELSLIPKDRNQYLSMEMRATTHRKIHMMKEQSIIIEDKG</sequence>
<gene>
    <name evidence="1" type="ORF">EYR41_007702</name>
</gene>
<dbReference type="EMBL" id="SOZJ01000005">
    <property type="protein sequence ID" value="TGJ66042.1"/>
    <property type="molecule type" value="Genomic_DNA"/>
</dbReference>
<comment type="caution">
    <text evidence="1">The sequence shown here is derived from an EMBL/GenBank/DDBJ whole genome shotgun (WGS) entry which is preliminary data.</text>
</comment>
<evidence type="ECO:0000313" key="2">
    <source>
        <dbReference type="Proteomes" id="UP000297595"/>
    </source>
</evidence>
<dbReference type="Pfam" id="PF11327">
    <property type="entry name" value="Egh16-like"/>
    <property type="match status" value="1"/>
</dbReference>
<protein>
    <submittedName>
        <fullName evidence="1">Uncharacterized protein</fullName>
    </submittedName>
</protein>
<dbReference type="OrthoDB" id="3241054at2759"/>
<accession>A0A7C8PGR0</accession>
<proteinExistence type="predicted"/>
<dbReference type="AlphaFoldDB" id="A0A7C8PGR0"/>
<reference evidence="1 2" key="1">
    <citation type="submission" date="2019-03" db="EMBL/GenBank/DDBJ databases">
        <title>Nematode-trapping fungi genome.</title>
        <authorList>
            <person name="Vidal-Diez De Ulzurrun G."/>
        </authorList>
    </citation>
    <scope>NUCLEOTIDE SEQUENCE [LARGE SCALE GENOMIC DNA]</scope>
    <source>
        <strain evidence="1 2">TWF154</strain>
    </source>
</reference>